<evidence type="ECO:0000313" key="2">
    <source>
        <dbReference type="EMBL" id="RPB24526.1"/>
    </source>
</evidence>
<evidence type="ECO:0000313" key="3">
    <source>
        <dbReference type="Proteomes" id="UP000267821"/>
    </source>
</evidence>
<dbReference type="InParanoid" id="A0A3N4LNZ4"/>
<feature type="chain" id="PRO_5018056895" description="Secreted protein" evidence="1">
    <location>
        <begin position="23"/>
        <end position="89"/>
    </location>
</feature>
<dbReference type="AlphaFoldDB" id="A0A3N4LNZ4"/>
<evidence type="ECO:0008006" key="4">
    <source>
        <dbReference type="Google" id="ProtNLM"/>
    </source>
</evidence>
<protein>
    <recommendedName>
        <fullName evidence="4">Secreted protein</fullName>
    </recommendedName>
</protein>
<dbReference type="Proteomes" id="UP000267821">
    <property type="component" value="Unassembled WGS sequence"/>
</dbReference>
<keyword evidence="3" id="KW-1185">Reference proteome</keyword>
<feature type="signal peptide" evidence="1">
    <location>
        <begin position="1"/>
        <end position="22"/>
    </location>
</feature>
<name>A0A3N4LNZ4_9PEZI</name>
<gene>
    <name evidence="2" type="ORF">L211DRAFT_837448</name>
</gene>
<reference evidence="2 3" key="1">
    <citation type="journal article" date="2018" name="Nat. Ecol. Evol.">
        <title>Pezizomycetes genomes reveal the molecular basis of ectomycorrhizal truffle lifestyle.</title>
        <authorList>
            <person name="Murat C."/>
            <person name="Payen T."/>
            <person name="Noel B."/>
            <person name="Kuo A."/>
            <person name="Morin E."/>
            <person name="Chen J."/>
            <person name="Kohler A."/>
            <person name="Krizsan K."/>
            <person name="Balestrini R."/>
            <person name="Da Silva C."/>
            <person name="Montanini B."/>
            <person name="Hainaut M."/>
            <person name="Levati E."/>
            <person name="Barry K.W."/>
            <person name="Belfiori B."/>
            <person name="Cichocki N."/>
            <person name="Clum A."/>
            <person name="Dockter R.B."/>
            <person name="Fauchery L."/>
            <person name="Guy J."/>
            <person name="Iotti M."/>
            <person name="Le Tacon F."/>
            <person name="Lindquist E.A."/>
            <person name="Lipzen A."/>
            <person name="Malagnac F."/>
            <person name="Mello A."/>
            <person name="Molinier V."/>
            <person name="Miyauchi S."/>
            <person name="Poulain J."/>
            <person name="Riccioni C."/>
            <person name="Rubini A."/>
            <person name="Sitrit Y."/>
            <person name="Splivallo R."/>
            <person name="Traeger S."/>
            <person name="Wang M."/>
            <person name="Zifcakova L."/>
            <person name="Wipf D."/>
            <person name="Zambonelli A."/>
            <person name="Paolocci F."/>
            <person name="Nowrousian M."/>
            <person name="Ottonello S."/>
            <person name="Baldrian P."/>
            <person name="Spatafora J.W."/>
            <person name="Henrissat B."/>
            <person name="Nagy L.G."/>
            <person name="Aury J.M."/>
            <person name="Wincker P."/>
            <person name="Grigoriev I.V."/>
            <person name="Bonfante P."/>
            <person name="Martin F.M."/>
        </authorList>
    </citation>
    <scope>NUCLEOTIDE SEQUENCE [LARGE SCALE GENOMIC DNA]</scope>
    <source>
        <strain evidence="2 3">ATCC MYA-4762</strain>
    </source>
</reference>
<organism evidence="2 3">
    <name type="scientific">Terfezia boudieri ATCC MYA-4762</name>
    <dbReference type="NCBI Taxonomy" id="1051890"/>
    <lineage>
        <taxon>Eukaryota</taxon>
        <taxon>Fungi</taxon>
        <taxon>Dikarya</taxon>
        <taxon>Ascomycota</taxon>
        <taxon>Pezizomycotina</taxon>
        <taxon>Pezizomycetes</taxon>
        <taxon>Pezizales</taxon>
        <taxon>Pezizaceae</taxon>
        <taxon>Terfezia</taxon>
    </lineage>
</organism>
<accession>A0A3N4LNZ4</accession>
<keyword evidence="1" id="KW-0732">Signal</keyword>
<evidence type="ECO:0000256" key="1">
    <source>
        <dbReference type="SAM" id="SignalP"/>
    </source>
</evidence>
<dbReference type="EMBL" id="ML121541">
    <property type="protein sequence ID" value="RPB24526.1"/>
    <property type="molecule type" value="Genomic_DNA"/>
</dbReference>
<sequence length="89" mass="10492">MISIFWPCAKLFFPILVHFCLARLKERANSYGPKLLRFVWVRVVSCLYGVQTGYQHVEPTLFRSRLVNFHVVSQRKKFIGTLHFCFIQG</sequence>
<proteinExistence type="predicted"/>